<dbReference type="GO" id="GO:0005743">
    <property type="term" value="C:mitochondrial inner membrane"/>
    <property type="evidence" value="ECO:0007669"/>
    <property type="project" value="UniProtKB-SubCell"/>
</dbReference>
<dbReference type="GO" id="GO:0045259">
    <property type="term" value="C:proton-transporting ATP synthase complex"/>
    <property type="evidence" value="ECO:0007669"/>
    <property type="project" value="UniProtKB-KW"/>
</dbReference>
<dbReference type="RefSeq" id="XP_002183609.1">
    <property type="nucleotide sequence ID" value="XM_002183573.1"/>
</dbReference>
<keyword evidence="8" id="KW-0496">Mitochondrion</keyword>
<dbReference type="OrthoDB" id="35799at2759"/>
<evidence type="ECO:0000256" key="9">
    <source>
        <dbReference type="ARBA" id="ARBA00023136"/>
    </source>
</evidence>
<evidence type="ECO:0000313" key="11">
    <source>
        <dbReference type="EMBL" id="EEC44791.1"/>
    </source>
</evidence>
<accession>B7G9C2</accession>
<keyword evidence="3" id="KW-0813">Transport</keyword>
<dbReference type="SUPFAM" id="SSF52540">
    <property type="entry name" value="P-loop containing nucleoside triphosphate hydrolases"/>
    <property type="match status" value="1"/>
</dbReference>
<evidence type="ECO:0000256" key="7">
    <source>
        <dbReference type="ARBA" id="ARBA00023065"/>
    </source>
</evidence>
<evidence type="ECO:0000256" key="6">
    <source>
        <dbReference type="ARBA" id="ARBA00022792"/>
    </source>
</evidence>
<evidence type="ECO:0000256" key="5">
    <source>
        <dbReference type="ARBA" id="ARBA00022781"/>
    </source>
</evidence>
<dbReference type="InterPro" id="IPR008689">
    <property type="entry name" value="ATP_synth_F0_dsu_mt"/>
</dbReference>
<keyword evidence="12" id="KW-1185">Reference proteome</keyword>
<protein>
    <submittedName>
        <fullName evidence="11">Uncharacterized protein</fullName>
    </submittedName>
</protein>
<dbReference type="Gene3D" id="6.10.280.70">
    <property type="match status" value="1"/>
</dbReference>
<keyword evidence="7" id="KW-0406">Ion transport</keyword>
<dbReference type="InParanoid" id="B7G9C2"/>
<dbReference type="InterPro" id="IPR036228">
    <property type="entry name" value="ATP_synth_F0_dsu_sf_mt"/>
</dbReference>
<sequence length="688" mass="77485">MYGRGSPQEIGVGLVGKILFITAIVVVVCVSLTQPWSKMSASAASRKVVQSVAHRVEIDWSRHVWSCSPQVAASFNKLKSWVALSDSMAEKYATLPTPIDFGKAKSAVRDKSLVDSLEAFYKSNQAPAETHEWAPEEQELTAKKIAYLQELDAMHQELLPVLEAELAFQKNNRTTSDTTVFDMKVNYPVIHEEIEDEIERREWFKDTGIGPNNCPITIGPVSCPQRRSRRLETLVMENGWEQTQTQFQNPQCWVVQSLRKLKGLILCQSGTNRSVQNHHNFTMDPLLLARKLRRRRGRSILASQLSNAAVTLCTGAVVAMILAALHVSRLNTDRGVPNAPESLPRSRRPGAPMVFGQRQLREARVEHARSGNSDASTPLDFVVAGFPKTGTTTLLYAFRDHEEMDIANSERCSVAHVPLSESRAQQDLNAAVAELSPLRSVKRGIKCPTMLSNSVSLSRLQRHSPSAKLIVGLRHPTELLQSFYNYRVTEVYDKRSHQSIPSFDEIVRTGKAWKGVSLEAVRFDLFLMQLGKTNMSTIDLQQYAGRKYMGVKPSEMQVFLYTLDQIEDRDPTNSLVFRKGLESYLGLETPFQPFGRENTNHFVGNKAYPETLDICQPKYNKLRKKLADQGRKTARWIHERLLESPDVFVGNKDGFLQSLESWGTDICHLSSIADVKVLPQRRTLKKPI</sequence>
<evidence type="ECO:0000256" key="2">
    <source>
        <dbReference type="ARBA" id="ARBA00006842"/>
    </source>
</evidence>
<dbReference type="Proteomes" id="UP000000759">
    <property type="component" value="Chromosome 20"/>
</dbReference>
<name>B7G9C2_PHATC</name>
<evidence type="ECO:0000256" key="4">
    <source>
        <dbReference type="ARBA" id="ARBA00022547"/>
    </source>
</evidence>
<dbReference type="HOGENOM" id="CLU_400365_0_0_1"/>
<dbReference type="GO" id="GO:0015986">
    <property type="term" value="P:proton motive force-driven ATP synthesis"/>
    <property type="evidence" value="ECO:0007669"/>
    <property type="project" value="InterPro"/>
</dbReference>
<comment type="similarity">
    <text evidence="2">Belongs to the ATPase d subunit family.</text>
</comment>
<dbReference type="KEGG" id="pti:PHATRDRAFT_49053"/>
<evidence type="ECO:0000256" key="3">
    <source>
        <dbReference type="ARBA" id="ARBA00022448"/>
    </source>
</evidence>
<feature type="transmembrane region" description="Helical" evidence="10">
    <location>
        <begin position="300"/>
        <end position="325"/>
    </location>
</feature>
<dbReference type="Gene3D" id="3.40.50.300">
    <property type="entry name" value="P-loop containing nucleotide triphosphate hydrolases"/>
    <property type="match status" value="1"/>
</dbReference>
<comment type="subcellular location">
    <subcellularLocation>
        <location evidence="1">Mitochondrion inner membrane</location>
    </subcellularLocation>
</comment>
<feature type="transmembrane region" description="Helical" evidence="10">
    <location>
        <begin position="12"/>
        <end position="32"/>
    </location>
</feature>
<dbReference type="GO" id="GO:0015078">
    <property type="term" value="F:proton transmembrane transporter activity"/>
    <property type="evidence" value="ECO:0007669"/>
    <property type="project" value="InterPro"/>
</dbReference>
<evidence type="ECO:0000256" key="1">
    <source>
        <dbReference type="ARBA" id="ARBA00004273"/>
    </source>
</evidence>
<keyword evidence="10" id="KW-1133">Transmembrane helix</keyword>
<evidence type="ECO:0000256" key="8">
    <source>
        <dbReference type="ARBA" id="ARBA00023128"/>
    </source>
</evidence>
<dbReference type="PANTHER" id="PTHR12700">
    <property type="entry name" value="ATP SYNTHASE SUBUNIT D, MITOCHONDRIAL"/>
    <property type="match status" value="1"/>
</dbReference>
<dbReference type="InterPro" id="IPR027417">
    <property type="entry name" value="P-loop_NTPase"/>
</dbReference>
<keyword evidence="6" id="KW-0999">Mitochondrion inner membrane</keyword>
<dbReference type="STRING" id="556484.B7G9C2"/>
<proteinExistence type="inferred from homology"/>
<dbReference type="SUPFAM" id="SSF161065">
    <property type="entry name" value="ATP synthase D chain-like"/>
    <property type="match status" value="1"/>
</dbReference>
<evidence type="ECO:0000256" key="10">
    <source>
        <dbReference type="SAM" id="Phobius"/>
    </source>
</evidence>
<organism evidence="11 12">
    <name type="scientific">Phaeodactylum tricornutum (strain CCAP 1055/1)</name>
    <dbReference type="NCBI Taxonomy" id="556484"/>
    <lineage>
        <taxon>Eukaryota</taxon>
        <taxon>Sar</taxon>
        <taxon>Stramenopiles</taxon>
        <taxon>Ochrophyta</taxon>
        <taxon>Bacillariophyta</taxon>
        <taxon>Bacillariophyceae</taxon>
        <taxon>Bacillariophycidae</taxon>
        <taxon>Naviculales</taxon>
        <taxon>Phaeodactylaceae</taxon>
        <taxon>Phaeodactylum</taxon>
    </lineage>
</organism>
<reference evidence="11 12" key="1">
    <citation type="journal article" date="2008" name="Nature">
        <title>The Phaeodactylum genome reveals the evolutionary history of diatom genomes.</title>
        <authorList>
            <person name="Bowler C."/>
            <person name="Allen A.E."/>
            <person name="Badger J.H."/>
            <person name="Grimwood J."/>
            <person name="Jabbari K."/>
            <person name="Kuo A."/>
            <person name="Maheswari U."/>
            <person name="Martens C."/>
            <person name="Maumus F."/>
            <person name="Otillar R.P."/>
            <person name="Rayko E."/>
            <person name="Salamov A."/>
            <person name="Vandepoele K."/>
            <person name="Beszteri B."/>
            <person name="Gruber A."/>
            <person name="Heijde M."/>
            <person name="Katinka M."/>
            <person name="Mock T."/>
            <person name="Valentin K."/>
            <person name="Verret F."/>
            <person name="Berges J.A."/>
            <person name="Brownlee C."/>
            <person name="Cadoret J.P."/>
            <person name="Chiovitti A."/>
            <person name="Choi C.J."/>
            <person name="Coesel S."/>
            <person name="De Martino A."/>
            <person name="Detter J.C."/>
            <person name="Durkin C."/>
            <person name="Falciatore A."/>
            <person name="Fournet J."/>
            <person name="Haruta M."/>
            <person name="Huysman M.J."/>
            <person name="Jenkins B.D."/>
            <person name="Jiroutova K."/>
            <person name="Jorgensen R.E."/>
            <person name="Joubert Y."/>
            <person name="Kaplan A."/>
            <person name="Kroger N."/>
            <person name="Kroth P.G."/>
            <person name="La Roche J."/>
            <person name="Lindquist E."/>
            <person name="Lommer M."/>
            <person name="Martin-Jezequel V."/>
            <person name="Lopez P.J."/>
            <person name="Lucas S."/>
            <person name="Mangogna M."/>
            <person name="McGinnis K."/>
            <person name="Medlin L.K."/>
            <person name="Montsant A."/>
            <person name="Oudot-Le Secq M.P."/>
            <person name="Napoli C."/>
            <person name="Obornik M."/>
            <person name="Parker M.S."/>
            <person name="Petit J.L."/>
            <person name="Porcel B.M."/>
            <person name="Poulsen N."/>
            <person name="Robison M."/>
            <person name="Rychlewski L."/>
            <person name="Rynearson T.A."/>
            <person name="Schmutz J."/>
            <person name="Shapiro H."/>
            <person name="Siaut M."/>
            <person name="Stanley M."/>
            <person name="Sussman M.R."/>
            <person name="Taylor A.R."/>
            <person name="Vardi A."/>
            <person name="von Dassow P."/>
            <person name="Vyverman W."/>
            <person name="Willis A."/>
            <person name="Wyrwicz L.S."/>
            <person name="Rokhsar D.S."/>
            <person name="Weissenbach J."/>
            <person name="Armbrust E.V."/>
            <person name="Green B.R."/>
            <person name="Van de Peer Y."/>
            <person name="Grigoriev I.V."/>
        </authorList>
    </citation>
    <scope>NUCLEOTIDE SEQUENCE [LARGE SCALE GENOMIC DNA]</scope>
    <source>
        <strain evidence="11 12">CCAP 1055/1</strain>
    </source>
</reference>
<dbReference type="GeneID" id="7195302"/>
<dbReference type="Pfam" id="PF05873">
    <property type="entry name" value="Mt_ATP-synt_D"/>
    <property type="match status" value="1"/>
</dbReference>
<evidence type="ECO:0000313" key="12">
    <source>
        <dbReference type="Proteomes" id="UP000000759"/>
    </source>
</evidence>
<dbReference type="eggNOG" id="ENOG502S00M">
    <property type="taxonomic scope" value="Eukaryota"/>
</dbReference>
<keyword evidence="10" id="KW-0812">Transmembrane</keyword>
<dbReference type="PaxDb" id="2850-Phatr49053"/>
<dbReference type="AlphaFoldDB" id="B7G9C2"/>
<reference evidence="12" key="2">
    <citation type="submission" date="2008-08" db="EMBL/GenBank/DDBJ databases">
        <authorList>
            <consortium name="Diatom Consortium"/>
            <person name="Grigoriev I."/>
            <person name="Grimwood J."/>
            <person name="Kuo A."/>
            <person name="Otillar R.P."/>
            <person name="Salamov A."/>
            <person name="Detter J.C."/>
            <person name="Lindquist E."/>
            <person name="Shapiro H."/>
            <person name="Lucas S."/>
            <person name="Glavina del Rio T."/>
            <person name="Pitluck S."/>
            <person name="Rokhsar D."/>
            <person name="Bowler C."/>
        </authorList>
    </citation>
    <scope>GENOME REANNOTATION</scope>
    <source>
        <strain evidence="12">CCAP 1055/1</strain>
    </source>
</reference>
<dbReference type="EMBL" id="CM000622">
    <property type="protein sequence ID" value="EEC44791.1"/>
    <property type="molecule type" value="Genomic_DNA"/>
</dbReference>
<keyword evidence="5" id="KW-0375">Hydrogen ion transport</keyword>
<keyword evidence="4" id="KW-0138">CF(0)</keyword>
<gene>
    <name evidence="11" type="ORF">PHATRDRAFT_49053</name>
</gene>
<keyword evidence="9 10" id="KW-0472">Membrane</keyword>